<protein>
    <recommendedName>
        <fullName evidence="10">NADH-quinone oxidoreductase</fullName>
        <ecNumber evidence="10">7.1.1.-</ecNumber>
    </recommendedName>
</protein>
<comment type="cofactor">
    <cofactor evidence="10">
        <name>[2Fe-2S] cluster</name>
        <dbReference type="ChEBI" id="CHEBI:190135"/>
    </cofactor>
    <text evidence="10">Binds 1 [2Fe-2S] cluster per subunit.</text>
</comment>
<dbReference type="PROSITE" id="PS51669">
    <property type="entry name" value="4FE4S_MOW_BIS_MGD"/>
    <property type="match status" value="1"/>
</dbReference>
<keyword evidence="8 10" id="KW-0520">NAD</keyword>
<accession>A0ABV7T064</accession>
<evidence type="ECO:0000256" key="3">
    <source>
        <dbReference type="ARBA" id="ARBA00022485"/>
    </source>
</evidence>
<dbReference type="Pfam" id="PF09326">
    <property type="entry name" value="NADH_dhqG_C"/>
    <property type="match status" value="1"/>
</dbReference>
<evidence type="ECO:0000313" key="14">
    <source>
        <dbReference type="EMBL" id="MFC3581247.1"/>
    </source>
</evidence>
<evidence type="ECO:0000256" key="5">
    <source>
        <dbReference type="ARBA" id="ARBA00022967"/>
    </source>
</evidence>
<dbReference type="InterPro" id="IPR006963">
    <property type="entry name" value="Mopterin_OxRdtase_4Fe-4S_dom"/>
</dbReference>
<name>A0ABV7T064_9SPHN</name>
<dbReference type="CDD" id="cd00207">
    <property type="entry name" value="fer2"/>
    <property type="match status" value="1"/>
</dbReference>
<dbReference type="RefSeq" id="WP_261292888.1">
    <property type="nucleotide sequence ID" value="NZ_JANQBK010000001.1"/>
</dbReference>
<feature type="domain" description="4Fe-4S Mo/W bis-MGD-type" evidence="12">
    <location>
        <begin position="216"/>
        <end position="272"/>
    </location>
</feature>
<dbReference type="Pfam" id="PF22117">
    <property type="entry name" value="Fer4_Nqo3"/>
    <property type="match status" value="1"/>
</dbReference>
<dbReference type="PROSITE" id="PS51839">
    <property type="entry name" value="4FE4S_HC3"/>
    <property type="match status" value="1"/>
</dbReference>
<comment type="caution">
    <text evidence="14">The sequence shown here is derived from an EMBL/GenBank/DDBJ whole genome shotgun (WGS) entry which is preliminary data.</text>
</comment>
<keyword evidence="5 10" id="KW-1278">Translocase</keyword>
<dbReference type="InterPro" id="IPR050123">
    <property type="entry name" value="Prok_molybdopt-oxidoreductase"/>
</dbReference>
<dbReference type="Gene3D" id="3.10.20.740">
    <property type="match status" value="1"/>
</dbReference>
<feature type="domain" description="4Fe-4S His(Cys)3-ligated-type" evidence="13">
    <location>
        <begin position="79"/>
        <end position="118"/>
    </location>
</feature>
<dbReference type="InterPro" id="IPR006656">
    <property type="entry name" value="Mopterin_OxRdtase"/>
</dbReference>
<evidence type="ECO:0000256" key="8">
    <source>
        <dbReference type="ARBA" id="ARBA00023027"/>
    </source>
</evidence>
<comment type="similarity">
    <text evidence="2 10">Belongs to the complex I 75 kDa subunit family.</text>
</comment>
<dbReference type="Gene3D" id="3.30.70.20">
    <property type="match status" value="1"/>
</dbReference>
<dbReference type="EMBL" id="JBHRXP010000007">
    <property type="protein sequence ID" value="MFC3581247.1"/>
    <property type="molecule type" value="Genomic_DNA"/>
</dbReference>
<evidence type="ECO:0000259" key="12">
    <source>
        <dbReference type="PROSITE" id="PS51669"/>
    </source>
</evidence>
<gene>
    <name evidence="14" type="primary">nuoG</name>
    <name evidence="14" type="ORF">ACFONA_13830</name>
</gene>
<dbReference type="PANTHER" id="PTHR43105">
    <property type="entry name" value="RESPIRATORY NITRATE REDUCTASE"/>
    <property type="match status" value="1"/>
</dbReference>
<comment type="catalytic activity">
    <reaction evidence="9 10">
        <text>a quinone + NADH + 5 H(+)(in) = a quinol + NAD(+) + 4 H(+)(out)</text>
        <dbReference type="Rhea" id="RHEA:57888"/>
        <dbReference type="ChEBI" id="CHEBI:15378"/>
        <dbReference type="ChEBI" id="CHEBI:24646"/>
        <dbReference type="ChEBI" id="CHEBI:57540"/>
        <dbReference type="ChEBI" id="CHEBI:57945"/>
        <dbReference type="ChEBI" id="CHEBI:132124"/>
    </reaction>
</comment>
<dbReference type="InterPro" id="IPR036010">
    <property type="entry name" value="2Fe-2S_ferredoxin-like_sf"/>
</dbReference>
<organism evidence="14 15">
    <name type="scientific">Sphingomonas hylomeconis</name>
    <dbReference type="NCBI Taxonomy" id="1395958"/>
    <lineage>
        <taxon>Bacteria</taxon>
        <taxon>Pseudomonadati</taxon>
        <taxon>Pseudomonadota</taxon>
        <taxon>Alphaproteobacteria</taxon>
        <taxon>Sphingomonadales</taxon>
        <taxon>Sphingomonadaceae</taxon>
        <taxon>Sphingomonas</taxon>
    </lineage>
</organism>
<comment type="function">
    <text evidence="10">NDH-1 shuttles electrons from NADH, via FMN and iron-sulfur (Fe-S) centers, to quinones in the respiratory chain. Couples the redox reaction to proton translocation (for every two electrons transferred, four hydrogen ions are translocated across the cytoplasmic membrane), and thus conserves the redox energy in a proton gradient.</text>
</comment>
<dbReference type="Pfam" id="PF22151">
    <property type="entry name" value="Fer4_NDSU1"/>
    <property type="match status" value="1"/>
</dbReference>
<comment type="cofactor">
    <cofactor evidence="1 10">
        <name>[4Fe-4S] cluster</name>
        <dbReference type="ChEBI" id="CHEBI:49883"/>
    </cofactor>
</comment>
<evidence type="ECO:0000256" key="4">
    <source>
        <dbReference type="ARBA" id="ARBA00022723"/>
    </source>
</evidence>
<keyword evidence="10" id="KW-0874">Quinone</keyword>
<dbReference type="SMART" id="SM00929">
    <property type="entry name" value="NADH-G_4Fe-4S_3"/>
    <property type="match status" value="1"/>
</dbReference>
<dbReference type="Pfam" id="PF10588">
    <property type="entry name" value="NADH-G_4Fe-4S_3"/>
    <property type="match status" value="1"/>
</dbReference>
<dbReference type="Pfam" id="PF13510">
    <property type="entry name" value="Fer2_4"/>
    <property type="match status" value="1"/>
</dbReference>
<evidence type="ECO:0000259" key="11">
    <source>
        <dbReference type="PROSITE" id="PS51085"/>
    </source>
</evidence>
<dbReference type="EC" id="7.1.1.-" evidence="10"/>
<dbReference type="InterPro" id="IPR010228">
    <property type="entry name" value="NADH_UbQ_OxRdtase_Gsu"/>
</dbReference>
<evidence type="ECO:0000313" key="15">
    <source>
        <dbReference type="Proteomes" id="UP001595713"/>
    </source>
</evidence>
<dbReference type="InterPro" id="IPR001041">
    <property type="entry name" value="2Fe-2S_ferredoxin-type"/>
</dbReference>
<evidence type="ECO:0000256" key="7">
    <source>
        <dbReference type="ARBA" id="ARBA00023014"/>
    </source>
</evidence>
<evidence type="ECO:0000256" key="2">
    <source>
        <dbReference type="ARBA" id="ARBA00005404"/>
    </source>
</evidence>
<evidence type="ECO:0000259" key="13">
    <source>
        <dbReference type="PROSITE" id="PS51839"/>
    </source>
</evidence>
<dbReference type="NCBIfam" id="TIGR01973">
    <property type="entry name" value="NuoG"/>
    <property type="match status" value="1"/>
</dbReference>
<keyword evidence="10" id="KW-0001">2Fe-2S</keyword>
<reference evidence="15" key="1">
    <citation type="journal article" date="2019" name="Int. J. Syst. Evol. Microbiol.">
        <title>The Global Catalogue of Microorganisms (GCM) 10K type strain sequencing project: providing services to taxonomists for standard genome sequencing and annotation.</title>
        <authorList>
            <consortium name="The Broad Institute Genomics Platform"/>
            <consortium name="The Broad Institute Genome Sequencing Center for Infectious Disease"/>
            <person name="Wu L."/>
            <person name="Ma J."/>
        </authorList>
    </citation>
    <scope>NUCLEOTIDE SEQUENCE [LARGE SCALE GENOMIC DNA]</scope>
    <source>
        <strain evidence="15">KCTC 42739</strain>
    </source>
</reference>
<dbReference type="InterPro" id="IPR054351">
    <property type="entry name" value="NADH_UbQ_OxRdtase_ferredoxin"/>
</dbReference>
<evidence type="ECO:0000256" key="9">
    <source>
        <dbReference type="ARBA" id="ARBA00047712"/>
    </source>
</evidence>
<dbReference type="Proteomes" id="UP001595713">
    <property type="component" value="Unassembled WGS sequence"/>
</dbReference>
<dbReference type="InterPro" id="IPR015405">
    <property type="entry name" value="NDUFS1-like_C"/>
</dbReference>
<keyword evidence="6 10" id="KW-0408">Iron</keyword>
<evidence type="ECO:0000256" key="10">
    <source>
        <dbReference type="RuleBase" id="RU003525"/>
    </source>
</evidence>
<dbReference type="PROSITE" id="PS00641">
    <property type="entry name" value="COMPLEX1_75K_1"/>
    <property type="match status" value="1"/>
</dbReference>
<dbReference type="SUPFAM" id="SSF53706">
    <property type="entry name" value="Formate dehydrogenase/DMSO reductase, domains 1-3"/>
    <property type="match status" value="1"/>
</dbReference>
<keyword evidence="4 10" id="KW-0479">Metal-binding</keyword>
<dbReference type="PROSITE" id="PS00642">
    <property type="entry name" value="COMPLEX1_75K_2"/>
    <property type="match status" value="1"/>
</dbReference>
<sequence>MPKLKVDGVEVEVPAGATVLQACEIAGKEIPRFCYHERLSIAGNCRMCLVEVKPGPPKPQASCALPAADNQEVFTNSPMVKNAREGVMEFLLINHPLDCPICDQGGECDLQDQSVAYGRGQSRYDENKRAVTEKYMGPIVKTVMTRCIQCTRCIRFAEEVAGVEEIGAIGRGEDMQITSYLEGAVTSELSGNVVDLCPVGALTSKPYAFEARPWELKKTLTIDVMDAVGTNIRLDSRGRQVLRALPVINEDVNEEWASDKTRHAVDGLVRGRLDTPYVRVGGKLQKASWDDAFRAIAAVDAGDSVAAVHGDLVDCETLFAAKTLLAAMGSTLIEGRQTGMAYDATSMAAVNFNTTIAGTEDADVILLVGTNLRWEAPLVNTRVRKAIKKGAKVFAIGPETDLTYRVDWLGDDLALLGDLPQAVREAFDGAATPMVIVGGAALKGGHGAALALAGSLNLVRDGWNGFNVVHMAASRMGGLMLGWAQPGGIADLAAAKPKLAFFLGADELDYGAFADSFKVYVGHHGDAGARHADVILPGASYAEKSGTWVNLEGRVQRGERAVFPPGDAREDWTIFRALSAVLGKTLPFDTIDELRAGMGAAVPELGSLGLKTFAWNPPTLDATAKGTIAGYPIKDFYLTNAICRASPTMQRCSAELVHGQEFAEAAE</sequence>
<keyword evidence="15" id="KW-1185">Reference proteome</keyword>
<dbReference type="PROSITE" id="PS51257">
    <property type="entry name" value="PROKAR_LIPOPROTEIN"/>
    <property type="match status" value="1"/>
</dbReference>
<dbReference type="Gene3D" id="3.40.228.10">
    <property type="entry name" value="Dimethylsulfoxide Reductase, domain 2"/>
    <property type="match status" value="1"/>
</dbReference>
<dbReference type="Gene3D" id="3.40.50.740">
    <property type="match status" value="2"/>
</dbReference>
<dbReference type="Pfam" id="PF00384">
    <property type="entry name" value="Molybdopterin"/>
    <property type="match status" value="1"/>
</dbReference>
<keyword evidence="7 10" id="KW-0411">Iron-sulfur</keyword>
<dbReference type="SUPFAM" id="SSF54292">
    <property type="entry name" value="2Fe-2S ferredoxin-like"/>
    <property type="match status" value="1"/>
</dbReference>
<feature type="domain" description="2Fe-2S ferredoxin-type" evidence="11">
    <location>
        <begin position="2"/>
        <end position="79"/>
    </location>
</feature>
<evidence type="ECO:0000256" key="6">
    <source>
        <dbReference type="ARBA" id="ARBA00023004"/>
    </source>
</evidence>
<evidence type="ECO:0000256" key="1">
    <source>
        <dbReference type="ARBA" id="ARBA00001966"/>
    </source>
</evidence>
<dbReference type="SUPFAM" id="SSF54862">
    <property type="entry name" value="4Fe-4S ferredoxins"/>
    <property type="match status" value="1"/>
</dbReference>
<dbReference type="InterPro" id="IPR000283">
    <property type="entry name" value="NADH_UbQ_OxRdtase_75kDa_su_CS"/>
</dbReference>
<dbReference type="PANTHER" id="PTHR43105:SF13">
    <property type="entry name" value="NADH-UBIQUINONE OXIDOREDUCTASE 75 KDA SUBUNIT, MITOCHONDRIAL"/>
    <property type="match status" value="1"/>
</dbReference>
<dbReference type="PROSITE" id="PS51085">
    <property type="entry name" value="2FE2S_FER_2"/>
    <property type="match status" value="1"/>
</dbReference>
<proteinExistence type="inferred from homology"/>
<dbReference type="InterPro" id="IPR019574">
    <property type="entry name" value="NADH_UbQ_OxRdtase_Gsu_4Fe4S-bd"/>
</dbReference>
<keyword evidence="3 10" id="KW-0004">4Fe-4S</keyword>
<dbReference type="PROSITE" id="PS00643">
    <property type="entry name" value="COMPLEX1_75K_3"/>
    <property type="match status" value="1"/>
</dbReference>